<evidence type="ECO:0000256" key="8">
    <source>
        <dbReference type="ARBA" id="ARBA00042578"/>
    </source>
</evidence>
<evidence type="ECO:0000256" key="10">
    <source>
        <dbReference type="SAM" id="MobiDB-lite"/>
    </source>
</evidence>
<dbReference type="OrthoDB" id="76453at2759"/>
<dbReference type="PANTHER" id="PTHR19336">
    <property type="entry name" value="UNCHARACTERIZED DUF1167"/>
    <property type="match status" value="1"/>
</dbReference>
<sequence>MDSESKNSFIGSFLQPPDWMLPAAFVYKESKKLAAAAGDRPSLPNKQAVVAALKALQEKICRLELEKSQAEDKLCSLSRAAAQYKKILEHESYEKDTAHQELMQQRKDASVQLNAAQSRCSLLEKQLDYMRKMVSSAELEKKMILEQQAQLQKEEGQNQLELHAKLEKLEMLEKECLKLTAAQRIAEDKIKHLEEKLCKEEHQHKLIQDKNAQLQTGFDINRILVSSVPSQHEPEKEYGKNKKPRKRNLTMKKMQLSQLHVKAGELPFVAGKVAGISGHSVLSKSVSSCSTIPTATRSFSDLLLALQSELGQMSFEHQELLKQIQETQDSQACEDLEQALDCLVKQMEMKGKQISKLKKHQATVQKLKRKTQRLKQGATHVELKCGEQKEARGSAVTVKESVSKPCPGQKSRSSLQLLKAVRKLQLSLKKDDVI</sequence>
<name>A0A851V7U3_9PASS</name>
<dbReference type="GO" id="GO:0043015">
    <property type="term" value="F:gamma-tubulin binding"/>
    <property type="evidence" value="ECO:0007669"/>
    <property type="project" value="InterPro"/>
</dbReference>
<dbReference type="InterPro" id="IPR025913">
    <property type="entry name" value="Cep57_CLD"/>
</dbReference>
<dbReference type="PANTHER" id="PTHR19336:SF10">
    <property type="entry name" value="CENTROSOMAL PROTEIN CEP57L1"/>
    <property type="match status" value="1"/>
</dbReference>
<keyword evidence="14" id="KW-1185">Reference proteome</keyword>
<dbReference type="GO" id="GO:0008017">
    <property type="term" value="F:microtubule binding"/>
    <property type="evidence" value="ECO:0007669"/>
    <property type="project" value="InterPro"/>
</dbReference>
<comment type="subcellular location">
    <subcellularLocation>
        <location evidence="1">Cytoplasm</location>
        <location evidence="1">Cytoskeleton</location>
        <location evidence="1">Microtubule organizing center</location>
        <location evidence="1">Centrosome</location>
    </subcellularLocation>
</comment>
<keyword evidence="6" id="KW-0206">Cytoskeleton</keyword>
<gene>
    <name evidence="13" type="primary">Cep57l1</name>
    <name evidence="13" type="ORF">COPSEC_R10999</name>
</gene>
<evidence type="ECO:0000313" key="14">
    <source>
        <dbReference type="Proteomes" id="UP000659062"/>
    </source>
</evidence>
<dbReference type="Pfam" id="PF14073">
    <property type="entry name" value="Cep57_CLD"/>
    <property type="match status" value="1"/>
</dbReference>
<evidence type="ECO:0000259" key="11">
    <source>
        <dbReference type="Pfam" id="PF06657"/>
    </source>
</evidence>
<evidence type="ECO:0000259" key="12">
    <source>
        <dbReference type="Pfam" id="PF14073"/>
    </source>
</evidence>
<feature type="region of interest" description="Disordered" evidence="10">
    <location>
        <begin position="394"/>
        <end position="413"/>
    </location>
</feature>
<evidence type="ECO:0000256" key="3">
    <source>
        <dbReference type="ARBA" id="ARBA00022490"/>
    </source>
</evidence>
<feature type="non-terminal residue" evidence="13">
    <location>
        <position position="434"/>
    </location>
</feature>
<dbReference type="GO" id="GO:0005874">
    <property type="term" value="C:microtubule"/>
    <property type="evidence" value="ECO:0007669"/>
    <property type="project" value="UniProtKB-KW"/>
</dbReference>
<proteinExistence type="inferred from homology"/>
<protein>
    <recommendedName>
        <fullName evidence="7">Centrosomal protein 57kDa-like protein 1</fullName>
    </recommendedName>
    <alternativeName>
        <fullName evidence="8">Cep57-related protein</fullName>
    </alternativeName>
</protein>
<evidence type="ECO:0000256" key="9">
    <source>
        <dbReference type="SAM" id="Coils"/>
    </source>
</evidence>
<evidence type="ECO:0000256" key="2">
    <source>
        <dbReference type="ARBA" id="ARBA00008179"/>
    </source>
</evidence>
<evidence type="ECO:0000256" key="1">
    <source>
        <dbReference type="ARBA" id="ARBA00004300"/>
    </source>
</evidence>
<organism evidence="13 14">
    <name type="scientific">Copsychus sechellarum</name>
    <dbReference type="NCBI Taxonomy" id="797021"/>
    <lineage>
        <taxon>Eukaryota</taxon>
        <taxon>Metazoa</taxon>
        <taxon>Chordata</taxon>
        <taxon>Craniata</taxon>
        <taxon>Vertebrata</taxon>
        <taxon>Euteleostomi</taxon>
        <taxon>Archelosauria</taxon>
        <taxon>Archosauria</taxon>
        <taxon>Dinosauria</taxon>
        <taxon>Saurischia</taxon>
        <taxon>Theropoda</taxon>
        <taxon>Coelurosauria</taxon>
        <taxon>Aves</taxon>
        <taxon>Neognathae</taxon>
        <taxon>Neoaves</taxon>
        <taxon>Telluraves</taxon>
        <taxon>Australaves</taxon>
        <taxon>Passeriformes</taxon>
        <taxon>Muscicapidae</taxon>
        <taxon>Copsychus</taxon>
    </lineage>
</organism>
<evidence type="ECO:0000256" key="4">
    <source>
        <dbReference type="ARBA" id="ARBA00022701"/>
    </source>
</evidence>
<evidence type="ECO:0000256" key="6">
    <source>
        <dbReference type="ARBA" id="ARBA00023212"/>
    </source>
</evidence>
<dbReference type="Proteomes" id="UP000659062">
    <property type="component" value="Unassembled WGS sequence"/>
</dbReference>
<dbReference type="Gene3D" id="1.20.58.90">
    <property type="match status" value="1"/>
</dbReference>
<comment type="similarity">
    <text evidence="2">Belongs to the translokin family.</text>
</comment>
<keyword evidence="3" id="KW-0963">Cytoplasm</keyword>
<dbReference type="AlphaFoldDB" id="A0A851V7U3"/>
<dbReference type="GO" id="GO:0005813">
    <property type="term" value="C:centrosome"/>
    <property type="evidence" value="ECO:0007669"/>
    <property type="project" value="UniProtKB-SubCell"/>
</dbReference>
<keyword evidence="4" id="KW-0493">Microtubule</keyword>
<reference evidence="13" key="1">
    <citation type="submission" date="2019-09" db="EMBL/GenBank/DDBJ databases">
        <title>Bird 10,000 Genomes (B10K) Project - Family phase.</title>
        <authorList>
            <person name="Zhang G."/>
        </authorList>
    </citation>
    <scope>NUCLEOTIDE SEQUENCE</scope>
    <source>
        <strain evidence="13">OUT-0061</strain>
        <tissue evidence="13">Blood</tissue>
    </source>
</reference>
<evidence type="ECO:0000256" key="7">
    <source>
        <dbReference type="ARBA" id="ARBA00041218"/>
    </source>
</evidence>
<keyword evidence="5 9" id="KW-0175">Coiled coil</keyword>
<evidence type="ECO:0000256" key="5">
    <source>
        <dbReference type="ARBA" id="ARBA00023054"/>
    </source>
</evidence>
<dbReference type="InterPro" id="IPR024957">
    <property type="entry name" value="Cep57_MT-bd_dom"/>
</dbReference>
<feature type="non-terminal residue" evidence="13">
    <location>
        <position position="1"/>
    </location>
</feature>
<evidence type="ECO:0000313" key="13">
    <source>
        <dbReference type="EMBL" id="NXD34690.1"/>
    </source>
</evidence>
<feature type="domain" description="Cep57 centrosome localisation" evidence="12">
    <location>
        <begin position="48"/>
        <end position="224"/>
    </location>
</feature>
<dbReference type="Pfam" id="PF06657">
    <property type="entry name" value="Cep57_MT_bd"/>
    <property type="match status" value="1"/>
</dbReference>
<feature type="domain" description="Cep57 centrosome microtubule-binding" evidence="11">
    <location>
        <begin position="298"/>
        <end position="360"/>
    </location>
</feature>
<accession>A0A851V7U3</accession>
<dbReference type="GO" id="GO:0042802">
    <property type="term" value="F:identical protein binding"/>
    <property type="evidence" value="ECO:0007669"/>
    <property type="project" value="InterPro"/>
</dbReference>
<comment type="caution">
    <text evidence="13">The sequence shown here is derived from an EMBL/GenBank/DDBJ whole genome shotgun (WGS) entry which is preliminary data.</text>
</comment>
<dbReference type="InterPro" id="IPR051756">
    <property type="entry name" value="Centrosomal_MT-associated"/>
</dbReference>
<feature type="coiled-coil region" evidence="9">
    <location>
        <begin position="99"/>
        <end position="196"/>
    </location>
</feature>
<dbReference type="EMBL" id="WBNE01000013">
    <property type="protein sequence ID" value="NXD34690.1"/>
    <property type="molecule type" value="Genomic_DNA"/>
</dbReference>
<feature type="coiled-coil region" evidence="9">
    <location>
        <begin position="333"/>
        <end position="377"/>
    </location>
</feature>